<protein>
    <recommendedName>
        <fullName evidence="2">Excalibur calcium-binding domain-containing protein</fullName>
    </recommendedName>
</protein>
<evidence type="ECO:0000313" key="4">
    <source>
        <dbReference type="Proteomes" id="UP000598174"/>
    </source>
</evidence>
<dbReference type="Pfam" id="PF05901">
    <property type="entry name" value="Excalibur"/>
    <property type="match status" value="1"/>
</dbReference>
<dbReference type="AlphaFoldDB" id="A0A919M8X5"/>
<name>A0A919M8X5_9ACTN</name>
<organism evidence="3 4">
    <name type="scientific">Paractinoplanes ferrugineus</name>
    <dbReference type="NCBI Taxonomy" id="113564"/>
    <lineage>
        <taxon>Bacteria</taxon>
        <taxon>Bacillati</taxon>
        <taxon>Actinomycetota</taxon>
        <taxon>Actinomycetes</taxon>
        <taxon>Micromonosporales</taxon>
        <taxon>Micromonosporaceae</taxon>
        <taxon>Paractinoplanes</taxon>
    </lineage>
</organism>
<reference evidence="3" key="1">
    <citation type="submission" date="2021-01" db="EMBL/GenBank/DDBJ databases">
        <title>Whole genome shotgun sequence of Actinoplanes ferrugineus NBRC 15555.</title>
        <authorList>
            <person name="Komaki H."/>
            <person name="Tamura T."/>
        </authorList>
    </citation>
    <scope>NUCLEOTIDE SEQUENCE</scope>
    <source>
        <strain evidence="3">NBRC 15555</strain>
    </source>
</reference>
<proteinExistence type="predicted"/>
<sequence length="89" mass="9363">MTSKIVQIAVATTTAIGIAAPAQAAPPEPISYPNCATLNAVYKHGVAKEGAVDKTATGKPVTTFLVYRAAYLKNTRLDRDKDGVACEKK</sequence>
<dbReference type="InterPro" id="IPR008613">
    <property type="entry name" value="Excalibur_Ca-bd_domain"/>
</dbReference>
<keyword evidence="1" id="KW-0732">Signal</keyword>
<dbReference type="SMART" id="SM00894">
    <property type="entry name" value="Excalibur"/>
    <property type="match status" value="1"/>
</dbReference>
<feature type="signal peptide" evidence="1">
    <location>
        <begin position="1"/>
        <end position="24"/>
    </location>
</feature>
<gene>
    <name evidence="3" type="ORF">Afe05nite_27760</name>
</gene>
<dbReference type="RefSeq" id="WP_203817488.1">
    <property type="nucleotide sequence ID" value="NZ_BAAABP010000039.1"/>
</dbReference>
<feature type="chain" id="PRO_5036930195" description="Excalibur calcium-binding domain-containing protein" evidence="1">
    <location>
        <begin position="25"/>
        <end position="89"/>
    </location>
</feature>
<dbReference type="Proteomes" id="UP000598174">
    <property type="component" value="Unassembled WGS sequence"/>
</dbReference>
<dbReference type="EMBL" id="BOMM01000022">
    <property type="protein sequence ID" value="GIE10936.1"/>
    <property type="molecule type" value="Genomic_DNA"/>
</dbReference>
<evidence type="ECO:0000313" key="3">
    <source>
        <dbReference type="EMBL" id="GIE10936.1"/>
    </source>
</evidence>
<evidence type="ECO:0000259" key="2">
    <source>
        <dbReference type="SMART" id="SM00894"/>
    </source>
</evidence>
<keyword evidence="4" id="KW-1185">Reference proteome</keyword>
<accession>A0A919M8X5</accession>
<feature type="domain" description="Excalibur calcium-binding" evidence="2">
    <location>
        <begin position="31"/>
        <end position="87"/>
    </location>
</feature>
<evidence type="ECO:0000256" key="1">
    <source>
        <dbReference type="SAM" id="SignalP"/>
    </source>
</evidence>
<comment type="caution">
    <text evidence="3">The sequence shown here is derived from an EMBL/GenBank/DDBJ whole genome shotgun (WGS) entry which is preliminary data.</text>
</comment>